<dbReference type="WBParaSite" id="PSU_v2.g6811.t1">
    <property type="protein sequence ID" value="PSU_v2.g6811.t1"/>
    <property type="gene ID" value="PSU_v2.g6811"/>
</dbReference>
<feature type="compositionally biased region" description="Basic and acidic residues" evidence="1">
    <location>
        <begin position="420"/>
        <end position="442"/>
    </location>
</feature>
<evidence type="ECO:0000313" key="3">
    <source>
        <dbReference type="WBParaSite" id="PSU_v2.g6811.t1"/>
    </source>
</evidence>
<reference evidence="3" key="1">
    <citation type="submission" date="2022-11" db="UniProtKB">
        <authorList>
            <consortium name="WormBaseParasite"/>
        </authorList>
    </citation>
    <scope>IDENTIFICATION</scope>
</reference>
<keyword evidence="2" id="KW-1185">Reference proteome</keyword>
<feature type="compositionally biased region" description="Basic and acidic residues" evidence="1">
    <location>
        <begin position="112"/>
        <end position="123"/>
    </location>
</feature>
<feature type="compositionally biased region" description="Polar residues" evidence="1">
    <location>
        <begin position="134"/>
        <end position="151"/>
    </location>
</feature>
<feature type="region of interest" description="Disordered" evidence="1">
    <location>
        <begin position="186"/>
        <end position="237"/>
    </location>
</feature>
<evidence type="ECO:0000313" key="2">
    <source>
        <dbReference type="Proteomes" id="UP000887577"/>
    </source>
</evidence>
<protein>
    <submittedName>
        <fullName evidence="3">Uncharacterized protein</fullName>
    </submittedName>
</protein>
<feature type="compositionally biased region" description="Basic and acidic residues" evidence="1">
    <location>
        <begin position="84"/>
        <end position="98"/>
    </location>
</feature>
<feature type="compositionally biased region" description="Low complexity" evidence="1">
    <location>
        <begin position="1"/>
        <end position="23"/>
    </location>
</feature>
<feature type="region of interest" description="Disordered" evidence="1">
    <location>
        <begin position="66"/>
        <end position="165"/>
    </location>
</feature>
<organism evidence="2 3">
    <name type="scientific">Panagrolaimus superbus</name>
    <dbReference type="NCBI Taxonomy" id="310955"/>
    <lineage>
        <taxon>Eukaryota</taxon>
        <taxon>Metazoa</taxon>
        <taxon>Ecdysozoa</taxon>
        <taxon>Nematoda</taxon>
        <taxon>Chromadorea</taxon>
        <taxon>Rhabditida</taxon>
        <taxon>Tylenchina</taxon>
        <taxon>Panagrolaimomorpha</taxon>
        <taxon>Panagrolaimoidea</taxon>
        <taxon>Panagrolaimidae</taxon>
        <taxon>Panagrolaimus</taxon>
    </lineage>
</organism>
<evidence type="ECO:0000256" key="1">
    <source>
        <dbReference type="SAM" id="MobiDB-lite"/>
    </source>
</evidence>
<feature type="compositionally biased region" description="Polar residues" evidence="1">
    <location>
        <begin position="69"/>
        <end position="83"/>
    </location>
</feature>
<feature type="compositionally biased region" description="Basic and acidic residues" evidence="1">
    <location>
        <begin position="152"/>
        <end position="164"/>
    </location>
</feature>
<dbReference type="Proteomes" id="UP000887577">
    <property type="component" value="Unplaced"/>
</dbReference>
<dbReference type="AlphaFoldDB" id="A0A914Z4I9"/>
<feature type="compositionally biased region" description="Polar residues" evidence="1">
    <location>
        <begin position="300"/>
        <end position="311"/>
    </location>
</feature>
<feature type="region of interest" description="Disordered" evidence="1">
    <location>
        <begin position="1"/>
        <end position="29"/>
    </location>
</feature>
<feature type="compositionally biased region" description="Basic and acidic residues" evidence="1">
    <location>
        <begin position="279"/>
        <end position="288"/>
    </location>
</feature>
<accession>A0A914Z4I9</accession>
<feature type="region of interest" description="Disordered" evidence="1">
    <location>
        <begin position="397"/>
        <end position="460"/>
    </location>
</feature>
<proteinExistence type="predicted"/>
<feature type="region of interest" description="Disordered" evidence="1">
    <location>
        <begin position="279"/>
        <end position="314"/>
    </location>
</feature>
<name>A0A914Z4I9_9BILA</name>
<sequence length="460" mass="50363">MDSKTTSLPSTSSTPASTSRTIPIQLTATSATKIPEVHIKEIPETDEISEVSEISQSVCHVIKIRKLNRPSSMYNNVETNPKNDTTKVDSNDSKKPEALFEEETARPSTSDDTIKVEKNDEIKSSIPPSEAIKESNNSNPTFEESPSNMSLQKEEEKEETDRIIPEPNLIGIKAVGIFLECEGPDNVTSEEEVSSFNAKADPPKESPQNPPSESGPPKSWIQKKRESLNSGSSQFDVSEIPLDLVDTNDANSDAFILESANEGNAAAKNDEVNVAVDKVPKIEDETSKPPKSPKTKVSVQIHSNTATSSETVMVADDDAEQKVVEPLTVIIQQNPNEIAAVTSMETKAYDFKIEPSHEVIEPQDIQITTFQVSEAVSTKQNNDINLIIEEAKIVKASEAPPEVEQSRLETESEQQLSPSHKADLIPHENMEDKIHVPKDRPKSAAIYGASRKAIKDTNTG</sequence>